<name>A0A7G5FIB6_9CORY</name>
<evidence type="ECO:0000313" key="1">
    <source>
        <dbReference type="EMBL" id="QMV86357.1"/>
    </source>
</evidence>
<dbReference type="AlphaFoldDB" id="A0A7G5FIB6"/>
<evidence type="ECO:0000313" key="2">
    <source>
        <dbReference type="Proteomes" id="UP000515570"/>
    </source>
</evidence>
<sequence>MTPEQAADLLERLKQATAINDQVYAETYNAIIPMLETIAGLEWEYSSQRLDISGGWVQFTQWHKNLAVVEHAANLKAQNTTKGKTRIVRRLVSKPQPIGDNQ</sequence>
<protein>
    <submittedName>
        <fullName evidence="1">Uncharacterized protein</fullName>
    </submittedName>
</protein>
<reference evidence="1 2" key="1">
    <citation type="submission" date="2020-07" db="EMBL/GenBank/DDBJ databases">
        <title>non toxigenic Corynebacterium sp. nov from a clinical source.</title>
        <authorList>
            <person name="Bernier A.-M."/>
            <person name="Bernard K."/>
        </authorList>
    </citation>
    <scope>NUCLEOTIDE SEQUENCE [LARGE SCALE GENOMIC DNA]</scope>
    <source>
        <strain evidence="2">NML 93-0612</strain>
    </source>
</reference>
<keyword evidence="2" id="KW-1185">Reference proteome</keyword>
<dbReference type="Proteomes" id="UP000515570">
    <property type="component" value="Chromosome"/>
</dbReference>
<gene>
    <name evidence="1" type="ORF">HW450_06585</name>
</gene>
<organism evidence="1 2">
    <name type="scientific">Corynebacterium hindlerae</name>
    <dbReference type="NCBI Taxonomy" id="699041"/>
    <lineage>
        <taxon>Bacteria</taxon>
        <taxon>Bacillati</taxon>
        <taxon>Actinomycetota</taxon>
        <taxon>Actinomycetes</taxon>
        <taxon>Mycobacteriales</taxon>
        <taxon>Corynebacteriaceae</taxon>
        <taxon>Corynebacterium</taxon>
    </lineage>
</organism>
<accession>A0A7G5FIB6</accession>
<proteinExistence type="predicted"/>
<dbReference type="EMBL" id="CP059833">
    <property type="protein sequence ID" value="QMV86357.1"/>
    <property type="molecule type" value="Genomic_DNA"/>
</dbReference>
<dbReference type="RefSeq" id="WP_182387169.1">
    <property type="nucleotide sequence ID" value="NZ_CP059833.1"/>
</dbReference>